<feature type="non-terminal residue" evidence="1">
    <location>
        <position position="1"/>
    </location>
</feature>
<evidence type="ECO:0000313" key="2">
    <source>
        <dbReference type="Proteomes" id="UP000324800"/>
    </source>
</evidence>
<gene>
    <name evidence="1" type="ORF">EZS28_050698</name>
</gene>
<accession>A0A5J4T8R3</accession>
<reference evidence="1 2" key="1">
    <citation type="submission" date="2019-03" db="EMBL/GenBank/DDBJ databases">
        <title>Single cell metagenomics reveals metabolic interactions within the superorganism composed of flagellate Streblomastix strix and complex community of Bacteroidetes bacteria on its surface.</title>
        <authorList>
            <person name="Treitli S.C."/>
            <person name="Kolisko M."/>
            <person name="Husnik F."/>
            <person name="Keeling P."/>
            <person name="Hampl V."/>
        </authorList>
    </citation>
    <scope>NUCLEOTIDE SEQUENCE [LARGE SCALE GENOMIC DNA]</scope>
    <source>
        <strain evidence="1">ST1C</strain>
    </source>
</reference>
<protein>
    <submittedName>
        <fullName evidence="1">Uncharacterized protein</fullName>
    </submittedName>
</protein>
<sequence>PKINPEVNKYEALWWNEDIIMPAKRGQISLGLKKLLDVMASSYGSRRNVIKHKQL</sequence>
<name>A0A5J4T8R3_9EUKA</name>
<dbReference type="AlphaFoldDB" id="A0A5J4T8R3"/>
<organism evidence="1 2">
    <name type="scientific">Streblomastix strix</name>
    <dbReference type="NCBI Taxonomy" id="222440"/>
    <lineage>
        <taxon>Eukaryota</taxon>
        <taxon>Metamonada</taxon>
        <taxon>Preaxostyla</taxon>
        <taxon>Oxymonadida</taxon>
        <taxon>Streblomastigidae</taxon>
        <taxon>Streblomastix</taxon>
    </lineage>
</organism>
<dbReference type="EMBL" id="SNRW01037460">
    <property type="protein sequence ID" value="KAA6353775.1"/>
    <property type="molecule type" value="Genomic_DNA"/>
</dbReference>
<comment type="caution">
    <text evidence="1">The sequence shown here is derived from an EMBL/GenBank/DDBJ whole genome shotgun (WGS) entry which is preliminary data.</text>
</comment>
<dbReference type="Proteomes" id="UP000324800">
    <property type="component" value="Unassembled WGS sequence"/>
</dbReference>
<proteinExistence type="predicted"/>
<evidence type="ECO:0000313" key="1">
    <source>
        <dbReference type="EMBL" id="KAA6353775.1"/>
    </source>
</evidence>